<keyword evidence="9" id="KW-0408">Iron</keyword>
<evidence type="ECO:0000313" key="13">
    <source>
        <dbReference type="Proteomes" id="UP001341840"/>
    </source>
</evidence>
<evidence type="ECO:0000256" key="1">
    <source>
        <dbReference type="ARBA" id="ARBA00000189"/>
    </source>
</evidence>
<dbReference type="InterPro" id="IPR000823">
    <property type="entry name" value="Peroxidase_pln"/>
</dbReference>
<keyword evidence="8 12" id="KW-0560">Oxidoreductase</keyword>
<dbReference type="InterPro" id="IPR010255">
    <property type="entry name" value="Haem_peroxidase_sf"/>
</dbReference>
<dbReference type="EC" id="1.11.1.7" evidence="4"/>
<dbReference type="GO" id="GO:0140825">
    <property type="term" value="F:lactoperoxidase activity"/>
    <property type="evidence" value="ECO:0007669"/>
    <property type="project" value="UniProtKB-EC"/>
</dbReference>
<evidence type="ECO:0000256" key="5">
    <source>
        <dbReference type="ARBA" id="ARBA00022559"/>
    </source>
</evidence>
<dbReference type="PANTHER" id="PTHR31388">
    <property type="entry name" value="PEROXIDASE 72-RELATED"/>
    <property type="match status" value="1"/>
</dbReference>
<evidence type="ECO:0000256" key="6">
    <source>
        <dbReference type="ARBA" id="ARBA00022617"/>
    </source>
</evidence>
<evidence type="ECO:0000256" key="4">
    <source>
        <dbReference type="ARBA" id="ARBA00012313"/>
    </source>
</evidence>
<dbReference type="Pfam" id="PF00141">
    <property type="entry name" value="peroxidase"/>
    <property type="match status" value="1"/>
</dbReference>
<dbReference type="PANTHER" id="PTHR31388:SF6">
    <property type="entry name" value="PEROXIDASE"/>
    <property type="match status" value="1"/>
</dbReference>
<evidence type="ECO:0000259" key="11">
    <source>
        <dbReference type="PROSITE" id="PS50873"/>
    </source>
</evidence>
<dbReference type="PROSITE" id="PS50873">
    <property type="entry name" value="PEROXIDASE_4"/>
    <property type="match status" value="1"/>
</dbReference>
<organism evidence="12 13">
    <name type="scientific">Stylosanthes scabra</name>
    <dbReference type="NCBI Taxonomy" id="79078"/>
    <lineage>
        <taxon>Eukaryota</taxon>
        <taxon>Viridiplantae</taxon>
        <taxon>Streptophyta</taxon>
        <taxon>Embryophyta</taxon>
        <taxon>Tracheophyta</taxon>
        <taxon>Spermatophyta</taxon>
        <taxon>Magnoliopsida</taxon>
        <taxon>eudicotyledons</taxon>
        <taxon>Gunneridae</taxon>
        <taxon>Pentapetalae</taxon>
        <taxon>rosids</taxon>
        <taxon>fabids</taxon>
        <taxon>Fabales</taxon>
        <taxon>Fabaceae</taxon>
        <taxon>Papilionoideae</taxon>
        <taxon>50 kb inversion clade</taxon>
        <taxon>dalbergioids sensu lato</taxon>
        <taxon>Dalbergieae</taxon>
        <taxon>Pterocarpus clade</taxon>
        <taxon>Stylosanthes</taxon>
    </lineage>
</organism>
<comment type="cofactor">
    <cofactor evidence="2">
        <name>Ca(2+)</name>
        <dbReference type="ChEBI" id="CHEBI:29108"/>
    </cofactor>
</comment>
<evidence type="ECO:0000256" key="3">
    <source>
        <dbReference type="ARBA" id="ARBA00001970"/>
    </source>
</evidence>
<comment type="caution">
    <text evidence="12">The sequence shown here is derived from an EMBL/GenBank/DDBJ whole genome shotgun (WGS) entry which is preliminary data.</text>
</comment>
<evidence type="ECO:0000256" key="10">
    <source>
        <dbReference type="RuleBase" id="RU004241"/>
    </source>
</evidence>
<keyword evidence="7" id="KW-0479">Metal-binding</keyword>
<name>A0ABU6YKE3_9FABA</name>
<keyword evidence="5 12" id="KW-0575">Peroxidase</keyword>
<evidence type="ECO:0000256" key="2">
    <source>
        <dbReference type="ARBA" id="ARBA00001913"/>
    </source>
</evidence>
<sequence length="211" mass="22869">MIIIFVSEGAHTIGRARCVVFSNRLFNFSGTGSPDPTLDTAMLSDLQNLCPQNGDGNTTAPLDRNSTDLFDSRYFQNLVNSKGLLSSDQILFSSDDAISTTKALVQNYSNNASLFFADFANSMIKMGNINPKAGSDGEIRKTCRVALNRLASFRQRRGSGKHFLGEDADVEGATLLKTVNGTRHVTEGAEREGASANVAWRPIQVLTVSNQ</sequence>
<gene>
    <name evidence="12" type="primary">PER59_1</name>
    <name evidence="12" type="ORF">PIB30_063814</name>
</gene>
<comment type="similarity">
    <text evidence="10">Belongs to the peroxidase family.</text>
</comment>
<evidence type="ECO:0000313" key="12">
    <source>
        <dbReference type="EMBL" id="MED6210411.1"/>
    </source>
</evidence>
<dbReference type="InterPro" id="IPR002016">
    <property type="entry name" value="Haem_peroxidase"/>
</dbReference>
<feature type="domain" description="Plant heme peroxidase family profile" evidence="11">
    <location>
        <begin position="1"/>
        <end position="147"/>
    </location>
</feature>
<keyword evidence="13" id="KW-1185">Reference proteome</keyword>
<dbReference type="Gene3D" id="1.10.420.10">
    <property type="entry name" value="Peroxidase, domain 2"/>
    <property type="match status" value="1"/>
</dbReference>
<reference evidence="12 13" key="1">
    <citation type="journal article" date="2023" name="Plants (Basel)">
        <title>Bridging the Gap: Combining Genomics and Transcriptomics Approaches to Understand Stylosanthes scabra, an Orphan Legume from the Brazilian Caatinga.</title>
        <authorList>
            <person name="Ferreira-Neto J.R.C."/>
            <person name="da Silva M.D."/>
            <person name="Binneck E."/>
            <person name="de Melo N.F."/>
            <person name="da Silva R.H."/>
            <person name="de Melo A.L.T.M."/>
            <person name="Pandolfi V."/>
            <person name="Bustamante F.O."/>
            <person name="Brasileiro-Vidal A.C."/>
            <person name="Benko-Iseppon A.M."/>
        </authorList>
    </citation>
    <scope>NUCLEOTIDE SEQUENCE [LARGE SCALE GENOMIC DNA]</scope>
    <source>
        <tissue evidence="12">Leaves</tissue>
    </source>
</reference>
<dbReference type="Proteomes" id="UP001341840">
    <property type="component" value="Unassembled WGS sequence"/>
</dbReference>
<accession>A0ABU6YKE3</accession>
<protein>
    <recommendedName>
        <fullName evidence="4">peroxidase</fullName>
        <ecNumber evidence="4">1.11.1.7</ecNumber>
    </recommendedName>
</protein>
<comment type="catalytic activity">
    <reaction evidence="1">
        <text>2 a phenolic donor + H2O2 = 2 a phenolic radical donor + 2 H2O</text>
        <dbReference type="Rhea" id="RHEA:56136"/>
        <dbReference type="ChEBI" id="CHEBI:15377"/>
        <dbReference type="ChEBI" id="CHEBI:16240"/>
        <dbReference type="ChEBI" id="CHEBI:139520"/>
        <dbReference type="ChEBI" id="CHEBI:139521"/>
        <dbReference type="EC" id="1.11.1.7"/>
    </reaction>
</comment>
<evidence type="ECO:0000256" key="8">
    <source>
        <dbReference type="ARBA" id="ARBA00023002"/>
    </source>
</evidence>
<evidence type="ECO:0000256" key="9">
    <source>
        <dbReference type="ARBA" id="ARBA00023004"/>
    </source>
</evidence>
<dbReference type="SUPFAM" id="SSF48113">
    <property type="entry name" value="Heme-dependent peroxidases"/>
    <property type="match status" value="1"/>
</dbReference>
<dbReference type="PRINTS" id="PR00461">
    <property type="entry name" value="PLPEROXIDASE"/>
</dbReference>
<keyword evidence="6" id="KW-0349">Heme</keyword>
<evidence type="ECO:0000256" key="7">
    <source>
        <dbReference type="ARBA" id="ARBA00022723"/>
    </source>
</evidence>
<dbReference type="EMBL" id="JASCZI010242268">
    <property type="protein sequence ID" value="MED6210411.1"/>
    <property type="molecule type" value="Genomic_DNA"/>
</dbReference>
<comment type="cofactor">
    <cofactor evidence="3">
        <name>heme b</name>
        <dbReference type="ChEBI" id="CHEBI:60344"/>
    </cofactor>
</comment>
<proteinExistence type="inferred from homology"/>